<evidence type="ECO:0000256" key="1">
    <source>
        <dbReference type="ARBA" id="ARBA00004886"/>
    </source>
</evidence>
<comment type="subunit">
    <text evidence="2">Monomer. Interacts with PqqE.</text>
</comment>
<keyword evidence="5" id="KW-1185">Reference proteome</keyword>
<sequence length="91" mass="10141">MSNAIPYLPRGVRTHYDRIRGRNVLLGPERALMLDEIGHAIIAELDGKRTETQIAADLATRYGAPVEAVSVDVAEFLTDLADKRLVERRDP</sequence>
<organism evidence="4 5">
    <name type="scientific">Litorivita pollutaquae</name>
    <dbReference type="NCBI Taxonomy" id="2200892"/>
    <lineage>
        <taxon>Bacteria</taxon>
        <taxon>Pseudomonadati</taxon>
        <taxon>Pseudomonadota</taxon>
        <taxon>Alphaproteobacteria</taxon>
        <taxon>Rhodobacterales</taxon>
        <taxon>Paracoccaceae</taxon>
        <taxon>Litorivita</taxon>
    </lineage>
</organism>
<proteinExistence type="predicted"/>
<name>A0A2V4NS24_9RHOB</name>
<protein>
    <submittedName>
        <fullName evidence="4">Pyrroloquinoline quinone biosynthesis peptide chaperone PqqD</fullName>
    </submittedName>
</protein>
<dbReference type="RefSeq" id="WP_110795855.1">
    <property type="nucleotide sequence ID" value="NZ_KZ826484.1"/>
</dbReference>
<comment type="caution">
    <text evidence="4">The sequence shown here is derived from an EMBL/GenBank/DDBJ whole genome shotgun (WGS) entry which is preliminary data.</text>
</comment>
<comment type="pathway">
    <text evidence="1">Cofactor biosynthesis; pyrroloquinoline quinone biosynthesis.</text>
</comment>
<keyword evidence="3" id="KW-0884">PQQ biosynthesis</keyword>
<evidence type="ECO:0000313" key="4">
    <source>
        <dbReference type="EMBL" id="PYC47546.1"/>
    </source>
</evidence>
<dbReference type="InterPro" id="IPR022479">
    <property type="entry name" value="PqqD_bac"/>
</dbReference>
<reference evidence="4 5" key="1">
    <citation type="submission" date="2018-05" db="EMBL/GenBank/DDBJ databases">
        <title>Oceanovita maritima gen. nov., sp. nov., a marine bacterium in the family Rhodobacteraceae isolated from surface seawater of Lundu port Xiamen, China.</title>
        <authorList>
            <person name="Hetharua B.H."/>
            <person name="Min D."/>
            <person name="Liao H."/>
            <person name="Tian Y."/>
        </authorList>
    </citation>
    <scope>NUCLEOTIDE SEQUENCE [LARGE SCALE GENOMIC DNA]</scope>
    <source>
        <strain evidence="4 5">FSX-11</strain>
    </source>
</reference>
<dbReference type="UniPathway" id="UPA00539"/>
<evidence type="ECO:0000256" key="2">
    <source>
        <dbReference type="ARBA" id="ARBA00011741"/>
    </source>
</evidence>
<dbReference type="InterPro" id="IPR041881">
    <property type="entry name" value="PqqD_sf"/>
</dbReference>
<dbReference type="EMBL" id="QFVT01000005">
    <property type="protein sequence ID" value="PYC47546.1"/>
    <property type="molecule type" value="Genomic_DNA"/>
</dbReference>
<dbReference type="InterPro" id="IPR008792">
    <property type="entry name" value="PQQD"/>
</dbReference>
<dbReference type="NCBIfam" id="TIGR03859">
    <property type="entry name" value="PQQ_PqqD"/>
    <property type="match status" value="1"/>
</dbReference>
<dbReference type="GO" id="GO:0018189">
    <property type="term" value="P:pyrroloquinoline quinone biosynthetic process"/>
    <property type="evidence" value="ECO:0007669"/>
    <property type="project" value="UniProtKB-UniPathway"/>
</dbReference>
<evidence type="ECO:0000313" key="5">
    <source>
        <dbReference type="Proteomes" id="UP000248012"/>
    </source>
</evidence>
<dbReference type="OrthoDB" id="7995890at2"/>
<dbReference type="Gene3D" id="1.10.10.1150">
    <property type="entry name" value="Coenzyme PQQ synthesis protein D (PqqD)"/>
    <property type="match status" value="1"/>
</dbReference>
<dbReference type="GO" id="GO:0048038">
    <property type="term" value="F:quinone binding"/>
    <property type="evidence" value="ECO:0007669"/>
    <property type="project" value="InterPro"/>
</dbReference>
<dbReference type="AlphaFoldDB" id="A0A2V4NS24"/>
<dbReference type="Proteomes" id="UP000248012">
    <property type="component" value="Unassembled WGS sequence"/>
</dbReference>
<dbReference type="Pfam" id="PF05402">
    <property type="entry name" value="PqqD"/>
    <property type="match status" value="1"/>
</dbReference>
<gene>
    <name evidence="4" type="primary">pqqD</name>
    <name evidence="4" type="ORF">DI396_08840</name>
</gene>
<evidence type="ECO:0000256" key="3">
    <source>
        <dbReference type="ARBA" id="ARBA00022905"/>
    </source>
</evidence>
<accession>A0A2V4NS24</accession>